<organism evidence="7 8">
    <name type="scientific">Marinobacterium lutimaris</name>
    <dbReference type="NCBI Taxonomy" id="568106"/>
    <lineage>
        <taxon>Bacteria</taxon>
        <taxon>Pseudomonadati</taxon>
        <taxon>Pseudomonadota</taxon>
        <taxon>Gammaproteobacteria</taxon>
        <taxon>Oceanospirillales</taxon>
        <taxon>Oceanospirillaceae</taxon>
        <taxon>Marinobacterium</taxon>
    </lineage>
</organism>
<gene>
    <name evidence="7" type="ORF">SAMN05444390_105408</name>
</gene>
<dbReference type="PANTHER" id="PTHR30158">
    <property type="entry name" value="ACRA/E-RELATED COMPONENT OF DRUG EFFLUX TRANSPORTER"/>
    <property type="match status" value="1"/>
</dbReference>
<evidence type="ECO:0000259" key="4">
    <source>
        <dbReference type="Pfam" id="PF25917"/>
    </source>
</evidence>
<evidence type="ECO:0000259" key="6">
    <source>
        <dbReference type="Pfam" id="PF25967"/>
    </source>
</evidence>
<dbReference type="Pfam" id="PF25876">
    <property type="entry name" value="HH_MFP_RND"/>
    <property type="match status" value="1"/>
</dbReference>
<feature type="domain" description="Multidrug resistance protein MdtA-like barrel-sandwich hybrid" evidence="4">
    <location>
        <begin position="67"/>
        <end position="209"/>
    </location>
</feature>
<dbReference type="InterPro" id="IPR058624">
    <property type="entry name" value="MdtA-like_HH"/>
</dbReference>
<feature type="domain" description="Multidrug resistance protein MdtA-like beta-barrel" evidence="5">
    <location>
        <begin position="214"/>
        <end position="291"/>
    </location>
</feature>
<evidence type="ECO:0000313" key="7">
    <source>
        <dbReference type="EMBL" id="SEG82806.1"/>
    </source>
</evidence>
<feature type="domain" description="Multidrug resistance protein MdtA-like alpha-helical hairpin" evidence="3">
    <location>
        <begin position="107"/>
        <end position="177"/>
    </location>
</feature>
<dbReference type="OrthoDB" id="9800613at2"/>
<evidence type="ECO:0000259" key="3">
    <source>
        <dbReference type="Pfam" id="PF25876"/>
    </source>
</evidence>
<sequence>MERTFNSSRRWPLVVVSSLLIALAGCQDSSEQQAGAEQPPAQVDVVTLNEQPVDIKDTYAARVSAFRTAEIRPQVEGIILKRTFEEGSEVQAGDLLYQIDPAVYEAELASAKAQLAVAQANAQSSKLLAERYGQLVQSSAVSRQEADDAAAAWKQAQAQIQSAQAAVKSAQINLDYTEITAPISGIISRSNITEGALVSVGQSQALATIRQYSPAYVDIRQPATTALKMKRDSNDRSVHLTLEDGTTLEEVGTLKFSERSVDEGTGTVNVRAVFENSDGLLLPGMFVRATVVLSHRDSALLAPQEGVIRQPNGSVIAMVVNSDNVVESRPIEVEAAIGSNWLVKSGLEAGESIIVAGLQKIQPGASVVPQERGKPAAQNGEGQ</sequence>
<dbReference type="InterPro" id="IPR058626">
    <property type="entry name" value="MdtA-like_b-barrel"/>
</dbReference>
<evidence type="ECO:0000313" key="8">
    <source>
        <dbReference type="Proteomes" id="UP000236745"/>
    </source>
</evidence>
<keyword evidence="8" id="KW-1185">Reference proteome</keyword>
<dbReference type="InterPro" id="IPR058627">
    <property type="entry name" value="MdtA-like_C"/>
</dbReference>
<dbReference type="GO" id="GO:0046677">
    <property type="term" value="P:response to antibiotic"/>
    <property type="evidence" value="ECO:0007669"/>
    <property type="project" value="TreeGrafter"/>
</dbReference>
<dbReference type="AlphaFoldDB" id="A0A1H6DE25"/>
<name>A0A1H6DE25_9GAMM</name>
<evidence type="ECO:0000256" key="2">
    <source>
        <dbReference type="ARBA" id="ARBA00009477"/>
    </source>
</evidence>
<dbReference type="PROSITE" id="PS51257">
    <property type="entry name" value="PROKAR_LIPOPROTEIN"/>
    <property type="match status" value="1"/>
</dbReference>
<accession>A0A1H6DE25</accession>
<dbReference type="Gene3D" id="2.40.30.170">
    <property type="match status" value="1"/>
</dbReference>
<dbReference type="Proteomes" id="UP000236745">
    <property type="component" value="Unassembled WGS sequence"/>
</dbReference>
<dbReference type="FunFam" id="2.40.420.20:FF:000001">
    <property type="entry name" value="Efflux RND transporter periplasmic adaptor subunit"/>
    <property type="match status" value="1"/>
</dbReference>
<dbReference type="Pfam" id="PF25917">
    <property type="entry name" value="BSH_RND"/>
    <property type="match status" value="1"/>
</dbReference>
<dbReference type="InterPro" id="IPR058625">
    <property type="entry name" value="MdtA-like_BSH"/>
</dbReference>
<protein>
    <submittedName>
        <fullName evidence="7">Membrane fusion protein, multidrug efflux system</fullName>
    </submittedName>
</protein>
<dbReference type="Pfam" id="PF25944">
    <property type="entry name" value="Beta-barrel_RND"/>
    <property type="match status" value="1"/>
</dbReference>
<dbReference type="Pfam" id="PF25967">
    <property type="entry name" value="RND-MFP_C"/>
    <property type="match status" value="1"/>
</dbReference>
<dbReference type="NCBIfam" id="TIGR01730">
    <property type="entry name" value="RND_mfp"/>
    <property type="match status" value="1"/>
</dbReference>
<dbReference type="SUPFAM" id="SSF111369">
    <property type="entry name" value="HlyD-like secretion proteins"/>
    <property type="match status" value="1"/>
</dbReference>
<proteinExistence type="inferred from homology"/>
<dbReference type="RefSeq" id="WP_104005220.1">
    <property type="nucleotide sequence ID" value="NZ_FNVQ01000005.1"/>
</dbReference>
<comment type="similarity">
    <text evidence="2">Belongs to the membrane fusion protein (MFP) (TC 8.A.1) family.</text>
</comment>
<dbReference type="Gene3D" id="2.40.50.100">
    <property type="match status" value="1"/>
</dbReference>
<evidence type="ECO:0000256" key="1">
    <source>
        <dbReference type="ARBA" id="ARBA00004519"/>
    </source>
</evidence>
<dbReference type="EMBL" id="FNVQ01000005">
    <property type="protein sequence ID" value="SEG82806.1"/>
    <property type="molecule type" value="Genomic_DNA"/>
</dbReference>
<dbReference type="Gene3D" id="1.10.287.470">
    <property type="entry name" value="Helix hairpin bin"/>
    <property type="match status" value="1"/>
</dbReference>
<comment type="subcellular location">
    <subcellularLocation>
        <location evidence="1">Cell inner membrane</location>
        <topology evidence="1">Lipid-anchor</topology>
    </subcellularLocation>
</comment>
<dbReference type="GO" id="GO:0005886">
    <property type="term" value="C:plasma membrane"/>
    <property type="evidence" value="ECO:0007669"/>
    <property type="project" value="UniProtKB-SubCell"/>
</dbReference>
<reference evidence="7 8" key="1">
    <citation type="submission" date="2016-10" db="EMBL/GenBank/DDBJ databases">
        <authorList>
            <person name="de Groot N.N."/>
        </authorList>
    </citation>
    <scope>NUCLEOTIDE SEQUENCE [LARGE SCALE GENOMIC DNA]</scope>
    <source>
        <strain evidence="7 8">DSM 22012</strain>
    </source>
</reference>
<dbReference type="GO" id="GO:0022857">
    <property type="term" value="F:transmembrane transporter activity"/>
    <property type="evidence" value="ECO:0007669"/>
    <property type="project" value="InterPro"/>
</dbReference>
<dbReference type="Gene3D" id="2.40.420.20">
    <property type="match status" value="1"/>
</dbReference>
<dbReference type="InterPro" id="IPR006143">
    <property type="entry name" value="RND_pump_MFP"/>
</dbReference>
<evidence type="ECO:0000259" key="5">
    <source>
        <dbReference type="Pfam" id="PF25944"/>
    </source>
</evidence>
<feature type="domain" description="Multidrug resistance protein MdtA-like C-terminal permuted SH3" evidence="6">
    <location>
        <begin position="299"/>
        <end position="360"/>
    </location>
</feature>
<dbReference type="PANTHER" id="PTHR30158:SF3">
    <property type="entry name" value="MULTIDRUG EFFLUX PUMP SUBUNIT ACRA-RELATED"/>
    <property type="match status" value="1"/>
</dbReference>